<sequence>MNRAPAGKAPGGSCSEDEEPGASSPNSTLISSLSEKRAAPARSGEEVGPEADHTRRAGGSGSGSDDEDCVAGARSRKKLRLSKDHRPPSSKRASTAPSTPYDEAEADGSEVDCEVLKRCCVTLAEENRRLQREVVELRALKLVAPHHARAHSAAHRAHHAPLLREVRFPRVLPFDGPEVMTIDDMA</sequence>
<evidence type="ECO:0000256" key="4">
    <source>
        <dbReference type="SAM" id="MobiDB-lite"/>
    </source>
</evidence>
<keyword evidence="2" id="KW-0805">Transcription regulation</keyword>
<dbReference type="InterPro" id="IPR006712">
    <property type="entry name" value="HD-ZIP_N"/>
</dbReference>
<dbReference type="Gramene" id="Zm00001eb391120_T001">
    <property type="protein sequence ID" value="Zm00001eb391120_P001"/>
    <property type="gene ID" value="Zm00001eb391120"/>
</dbReference>
<dbReference type="GO" id="GO:0043565">
    <property type="term" value="F:sequence-specific DNA binding"/>
    <property type="evidence" value="ECO:0007669"/>
    <property type="project" value="InterPro"/>
</dbReference>
<dbReference type="InterPro" id="IPR050762">
    <property type="entry name" value="HD-ZIP_Homeobox_LZ_Class_II"/>
</dbReference>
<reference evidence="7" key="1">
    <citation type="journal article" date="2009" name="Science">
        <title>The B73 maize genome: complexity, diversity, and dynamics.</title>
        <authorList>
            <person name="Schnable P.S."/>
            <person name="Ware D."/>
            <person name="Fulton R.S."/>
            <person name="Stein J.C."/>
            <person name="Wei F."/>
            <person name="Pasternak S."/>
            <person name="Liang C."/>
            <person name="Zhang J."/>
            <person name="Fulton L."/>
            <person name="Graves T.A."/>
            <person name="Minx P."/>
            <person name="Reily A.D."/>
            <person name="Courtney L."/>
            <person name="Kruchowski S.S."/>
            <person name="Tomlinson C."/>
            <person name="Strong C."/>
            <person name="Delehaunty K."/>
            <person name="Fronick C."/>
            <person name="Courtney B."/>
            <person name="Rock S.M."/>
            <person name="Belter E."/>
            <person name="Du F."/>
            <person name="Kim K."/>
            <person name="Abbott R.M."/>
            <person name="Cotton M."/>
            <person name="Levy A."/>
            <person name="Marchetto P."/>
            <person name="Ochoa K."/>
            <person name="Jackson S.M."/>
            <person name="Gillam B."/>
            <person name="Chen W."/>
            <person name="Yan L."/>
            <person name="Higginbotham J."/>
            <person name="Cardenas M."/>
            <person name="Waligorski J."/>
            <person name="Applebaum E."/>
            <person name="Phelps L."/>
            <person name="Falcone J."/>
            <person name="Kanchi K."/>
            <person name="Thane T."/>
            <person name="Scimone A."/>
            <person name="Thane N."/>
            <person name="Henke J."/>
            <person name="Wang T."/>
            <person name="Ruppert J."/>
            <person name="Shah N."/>
            <person name="Rotter K."/>
            <person name="Hodges J."/>
            <person name="Ingenthron E."/>
            <person name="Cordes M."/>
            <person name="Kohlberg S."/>
            <person name="Sgro J."/>
            <person name="Delgado B."/>
            <person name="Mead K."/>
            <person name="Chinwalla A."/>
            <person name="Leonard S."/>
            <person name="Crouse K."/>
            <person name="Collura K."/>
            <person name="Kudrna D."/>
            <person name="Currie J."/>
            <person name="He R."/>
            <person name="Angelova A."/>
            <person name="Rajasekar S."/>
            <person name="Mueller T."/>
            <person name="Lomeli R."/>
            <person name="Scara G."/>
            <person name="Ko A."/>
            <person name="Delaney K."/>
            <person name="Wissotski M."/>
            <person name="Lopez G."/>
            <person name="Campos D."/>
            <person name="Braidotti M."/>
            <person name="Ashley E."/>
            <person name="Golser W."/>
            <person name="Kim H."/>
            <person name="Lee S."/>
            <person name="Lin J."/>
            <person name="Dujmic Z."/>
            <person name="Kim W."/>
            <person name="Talag J."/>
            <person name="Zuccolo A."/>
            <person name="Fan C."/>
            <person name="Sebastian A."/>
            <person name="Kramer M."/>
            <person name="Spiegel L."/>
            <person name="Nascimento L."/>
            <person name="Zutavern T."/>
            <person name="Miller B."/>
            <person name="Ambroise C."/>
            <person name="Muller S."/>
            <person name="Spooner W."/>
            <person name="Narechania A."/>
            <person name="Ren L."/>
            <person name="Wei S."/>
            <person name="Kumari S."/>
            <person name="Faga B."/>
            <person name="Levy M.J."/>
            <person name="McMahan L."/>
            <person name="Van Buren P."/>
            <person name="Vaughn M.W."/>
            <person name="Ying K."/>
            <person name="Yeh C.-T."/>
            <person name="Emrich S.J."/>
            <person name="Jia Y."/>
            <person name="Kalyanaraman A."/>
            <person name="Hsia A.-P."/>
            <person name="Barbazuk W.B."/>
            <person name="Baucom R.S."/>
            <person name="Brutnell T.P."/>
            <person name="Carpita N.C."/>
            <person name="Chaparro C."/>
            <person name="Chia J.-M."/>
            <person name="Deragon J.-M."/>
            <person name="Estill J.C."/>
            <person name="Fu Y."/>
            <person name="Jeddeloh J.A."/>
            <person name="Han Y."/>
            <person name="Lee H."/>
            <person name="Li P."/>
            <person name="Lisch D.R."/>
            <person name="Liu S."/>
            <person name="Liu Z."/>
            <person name="Nagel D.H."/>
            <person name="McCann M.C."/>
            <person name="SanMiguel P."/>
            <person name="Myers A.M."/>
            <person name="Nettleton D."/>
            <person name="Nguyen J."/>
            <person name="Penning B.W."/>
            <person name="Ponnala L."/>
            <person name="Schneider K.L."/>
            <person name="Schwartz D.C."/>
            <person name="Sharma A."/>
            <person name="Soderlund C."/>
            <person name="Springer N.M."/>
            <person name="Sun Q."/>
            <person name="Wang H."/>
            <person name="Waterman M."/>
            <person name="Westerman R."/>
            <person name="Wolfgruber T.K."/>
            <person name="Yang L."/>
            <person name="Yu Y."/>
            <person name="Zhang L."/>
            <person name="Zhou S."/>
            <person name="Zhu Q."/>
            <person name="Bennetzen J.L."/>
            <person name="Dawe R.K."/>
            <person name="Jiang J."/>
            <person name="Jiang N."/>
            <person name="Presting G.G."/>
            <person name="Wessler S.R."/>
            <person name="Aluru S."/>
            <person name="Martienssen R.A."/>
            <person name="Clifton S.W."/>
            <person name="McCombie W.R."/>
            <person name="Wing R.A."/>
            <person name="Wilson R.K."/>
        </authorList>
    </citation>
    <scope>NUCLEOTIDE SEQUENCE [LARGE SCALE GENOMIC DNA]</scope>
    <source>
        <strain evidence="7">cv. B73</strain>
    </source>
</reference>
<dbReference type="InParanoid" id="A0A804UJM6"/>
<name>A0A804UJM6_MAIZE</name>
<dbReference type="PANTHER" id="PTHR45714">
    <property type="entry name" value="HOMEOBOX-LEUCINE ZIPPER PROTEIN HAT14"/>
    <property type="match status" value="1"/>
</dbReference>
<dbReference type="AlphaFoldDB" id="A0A804UJM6"/>
<organism evidence="6 7">
    <name type="scientific">Zea mays</name>
    <name type="common">Maize</name>
    <dbReference type="NCBI Taxonomy" id="4577"/>
    <lineage>
        <taxon>Eukaryota</taxon>
        <taxon>Viridiplantae</taxon>
        <taxon>Streptophyta</taxon>
        <taxon>Embryophyta</taxon>
        <taxon>Tracheophyta</taxon>
        <taxon>Spermatophyta</taxon>
        <taxon>Magnoliopsida</taxon>
        <taxon>Liliopsida</taxon>
        <taxon>Poales</taxon>
        <taxon>Poaceae</taxon>
        <taxon>PACMAD clade</taxon>
        <taxon>Panicoideae</taxon>
        <taxon>Andropogonodae</taxon>
        <taxon>Andropogoneae</taxon>
        <taxon>Tripsacinae</taxon>
        <taxon>Zea</taxon>
    </lineage>
</organism>
<reference evidence="6" key="2">
    <citation type="submission" date="2019-07" db="EMBL/GenBank/DDBJ databases">
        <authorList>
            <person name="Seetharam A."/>
            <person name="Woodhouse M."/>
            <person name="Cannon E."/>
        </authorList>
    </citation>
    <scope>NUCLEOTIDE SEQUENCE [LARGE SCALE GENOMIC DNA]</scope>
    <source>
        <strain evidence="6">cv. B73</strain>
    </source>
</reference>
<evidence type="ECO:0000259" key="5">
    <source>
        <dbReference type="SMART" id="SM00340"/>
    </source>
</evidence>
<accession>A0A804UJM6</accession>
<evidence type="ECO:0000256" key="3">
    <source>
        <dbReference type="ARBA" id="ARBA00023163"/>
    </source>
</evidence>
<evidence type="ECO:0000313" key="6">
    <source>
        <dbReference type="EnsemblPlants" id="Zm00001eb391120_P001"/>
    </source>
</evidence>
<dbReference type="EnsemblPlants" id="Zm00001eb391120_T001">
    <property type="protein sequence ID" value="Zm00001eb391120_P001"/>
    <property type="gene ID" value="Zm00001eb391120"/>
</dbReference>
<feature type="domain" description="Leucine zipper homeobox-associated" evidence="5">
    <location>
        <begin position="109"/>
        <end position="150"/>
    </location>
</feature>
<dbReference type="Proteomes" id="UP000007305">
    <property type="component" value="Chromosome 9"/>
</dbReference>
<dbReference type="Pfam" id="PF02183">
    <property type="entry name" value="HALZ"/>
    <property type="match status" value="1"/>
</dbReference>
<dbReference type="GO" id="GO:0006355">
    <property type="term" value="P:regulation of DNA-templated transcription"/>
    <property type="evidence" value="ECO:0007669"/>
    <property type="project" value="InterPro"/>
</dbReference>
<protein>
    <recommendedName>
        <fullName evidence="5">Leucine zipper homeobox-associated domain-containing protein</fullName>
    </recommendedName>
</protein>
<proteinExistence type="predicted"/>
<comment type="subcellular location">
    <subcellularLocation>
        <location evidence="1">Nucleus</location>
    </subcellularLocation>
</comment>
<evidence type="ECO:0000313" key="7">
    <source>
        <dbReference type="Proteomes" id="UP000007305"/>
    </source>
</evidence>
<keyword evidence="7" id="KW-1185">Reference proteome</keyword>
<feature type="region of interest" description="Disordered" evidence="4">
    <location>
        <begin position="1"/>
        <end position="108"/>
    </location>
</feature>
<evidence type="ECO:0000256" key="2">
    <source>
        <dbReference type="ARBA" id="ARBA00023015"/>
    </source>
</evidence>
<dbReference type="Pfam" id="PF04618">
    <property type="entry name" value="HD-ZIP_N"/>
    <property type="match status" value="1"/>
</dbReference>
<keyword evidence="3" id="KW-0804">Transcription</keyword>
<dbReference type="PANTHER" id="PTHR45714:SF88">
    <property type="entry name" value="HOMEOBOX-LEUCINE ZIPPER PROTEIN HAT4"/>
    <property type="match status" value="1"/>
</dbReference>
<dbReference type="InterPro" id="IPR003106">
    <property type="entry name" value="Leu_zip_homeo"/>
</dbReference>
<reference evidence="6" key="3">
    <citation type="submission" date="2021-05" db="UniProtKB">
        <authorList>
            <consortium name="EnsemblPlants"/>
        </authorList>
    </citation>
    <scope>IDENTIFICATION</scope>
    <source>
        <strain evidence="6">cv. B73</strain>
    </source>
</reference>
<dbReference type="GO" id="GO:0005634">
    <property type="term" value="C:nucleus"/>
    <property type="evidence" value="ECO:0007669"/>
    <property type="project" value="UniProtKB-SubCell"/>
</dbReference>
<feature type="compositionally biased region" description="Low complexity" evidence="4">
    <location>
        <begin position="23"/>
        <end position="33"/>
    </location>
</feature>
<dbReference type="SMART" id="SM00340">
    <property type="entry name" value="HALZ"/>
    <property type="match status" value="1"/>
</dbReference>
<evidence type="ECO:0000256" key="1">
    <source>
        <dbReference type="ARBA" id="ARBA00004123"/>
    </source>
</evidence>